<accession>A0A8J2L6Q1</accession>
<evidence type="ECO:0000256" key="1">
    <source>
        <dbReference type="SAM" id="Phobius"/>
    </source>
</evidence>
<gene>
    <name evidence="2" type="ORF">AFUS01_LOCUS37139</name>
</gene>
<evidence type="ECO:0000313" key="3">
    <source>
        <dbReference type="Proteomes" id="UP000708208"/>
    </source>
</evidence>
<feature type="non-terminal residue" evidence="2">
    <location>
        <position position="1"/>
    </location>
</feature>
<reference evidence="2" key="1">
    <citation type="submission" date="2021-06" db="EMBL/GenBank/DDBJ databases">
        <authorList>
            <person name="Hodson N. C."/>
            <person name="Mongue J. A."/>
            <person name="Jaron S. K."/>
        </authorList>
    </citation>
    <scope>NUCLEOTIDE SEQUENCE</scope>
</reference>
<dbReference type="AlphaFoldDB" id="A0A8J2L6Q1"/>
<feature type="non-terminal residue" evidence="2">
    <location>
        <position position="101"/>
    </location>
</feature>
<comment type="caution">
    <text evidence="2">The sequence shown here is derived from an EMBL/GenBank/DDBJ whole genome shotgun (WGS) entry which is preliminary data.</text>
</comment>
<dbReference type="EMBL" id="CAJVCH010542389">
    <property type="protein sequence ID" value="CAG7827136.1"/>
    <property type="molecule type" value="Genomic_DNA"/>
</dbReference>
<keyword evidence="1" id="KW-1133">Transmembrane helix</keyword>
<dbReference type="OrthoDB" id="420519at2759"/>
<name>A0A8J2L6Q1_9HEXA</name>
<dbReference type="Proteomes" id="UP000708208">
    <property type="component" value="Unassembled WGS sequence"/>
</dbReference>
<sequence>YDYSFVGLKRNENTSDALFPRLKSNDSINLSHILCPKLPFFSSLPVLKRCIPKPTTQITSRFVFNIYAYLNSLNIWKQILGDLAVTWITVLVLTAVSFVIS</sequence>
<organism evidence="2 3">
    <name type="scientific">Allacma fusca</name>
    <dbReference type="NCBI Taxonomy" id="39272"/>
    <lineage>
        <taxon>Eukaryota</taxon>
        <taxon>Metazoa</taxon>
        <taxon>Ecdysozoa</taxon>
        <taxon>Arthropoda</taxon>
        <taxon>Hexapoda</taxon>
        <taxon>Collembola</taxon>
        <taxon>Symphypleona</taxon>
        <taxon>Sminthuridae</taxon>
        <taxon>Allacma</taxon>
    </lineage>
</organism>
<keyword evidence="1" id="KW-0472">Membrane</keyword>
<keyword evidence="3" id="KW-1185">Reference proteome</keyword>
<evidence type="ECO:0000313" key="2">
    <source>
        <dbReference type="EMBL" id="CAG7827136.1"/>
    </source>
</evidence>
<keyword evidence="1" id="KW-0812">Transmembrane</keyword>
<proteinExistence type="predicted"/>
<feature type="transmembrane region" description="Helical" evidence="1">
    <location>
        <begin position="79"/>
        <end position="100"/>
    </location>
</feature>
<protein>
    <submittedName>
        <fullName evidence="2">Uncharacterized protein</fullName>
    </submittedName>
</protein>